<sequence>MENSEAVEPVAALQNFVTRFGEQRLFSTQAKIVTYTDPLYNVIGSSGDPKIPGYPSWTYLLQQFGIGVGTNDHCYVDPQMPDHTHPAFLVGGHMTPNKDGSVPSTNICYLMPLCKWHNGKGNNHVAFPHSLTQILELYGYMTSEPAATFLARLSGQAPAALIFAEAQGLKFQTLSDEDFSRIKSDSVVDALGSGVADRHIVLRRREDRDGVYYTVDQAQLD</sequence>
<accession>A0A345YAX2</accession>
<name>A0A345YAX2_9SPHN</name>
<gene>
    <name evidence="1" type="ORF">DVR09_00885</name>
</gene>
<keyword evidence="2" id="KW-1185">Reference proteome</keyword>
<reference evidence="2" key="1">
    <citation type="submission" date="2018-07" db="EMBL/GenBank/DDBJ databases">
        <title>Genome sequence of Erythrobacter strain YH-07, an antagonistic bacterium isolated from Yellow Sea.</title>
        <authorList>
            <person name="Tang T."/>
            <person name="Liu Q."/>
            <person name="Sun X."/>
        </authorList>
    </citation>
    <scope>NUCLEOTIDE SEQUENCE [LARGE SCALE GENOMIC DNA]</scope>
    <source>
        <strain evidence="2">YH-07</strain>
    </source>
</reference>
<evidence type="ECO:0000313" key="2">
    <source>
        <dbReference type="Proteomes" id="UP000254508"/>
    </source>
</evidence>
<dbReference type="OrthoDB" id="1230907at2"/>
<organism evidence="1 2">
    <name type="scientific">Erythrobacter aureus</name>
    <dbReference type="NCBI Taxonomy" id="2182384"/>
    <lineage>
        <taxon>Bacteria</taxon>
        <taxon>Pseudomonadati</taxon>
        <taxon>Pseudomonadota</taxon>
        <taxon>Alphaproteobacteria</taxon>
        <taxon>Sphingomonadales</taxon>
        <taxon>Erythrobacteraceae</taxon>
        <taxon>Erythrobacter/Porphyrobacter group</taxon>
        <taxon>Erythrobacter</taxon>
    </lineage>
</organism>
<proteinExistence type="predicted"/>
<dbReference type="KEGG" id="err:DVR09_00885"/>
<dbReference type="AlphaFoldDB" id="A0A345YAX2"/>
<evidence type="ECO:0000313" key="1">
    <source>
        <dbReference type="EMBL" id="AXK41074.1"/>
    </source>
</evidence>
<protein>
    <submittedName>
        <fullName evidence="1">Uncharacterized protein</fullName>
    </submittedName>
</protein>
<dbReference type="EMBL" id="CP031357">
    <property type="protein sequence ID" value="AXK41074.1"/>
    <property type="molecule type" value="Genomic_DNA"/>
</dbReference>
<dbReference type="Proteomes" id="UP000254508">
    <property type="component" value="Chromosome"/>
</dbReference>